<dbReference type="VEuPathDB" id="FungiDB:I302_07919"/>
<dbReference type="InterPro" id="IPR036047">
    <property type="entry name" value="F-box-like_dom_sf"/>
</dbReference>
<reference evidence="1" key="1">
    <citation type="submission" date="2013-07" db="EMBL/GenBank/DDBJ databases">
        <title>The Genome Sequence of Cryptococcus bestiolae CBS10118.</title>
        <authorList>
            <consortium name="The Broad Institute Genome Sequencing Platform"/>
            <person name="Cuomo C."/>
            <person name="Litvintseva A."/>
            <person name="Chen Y."/>
            <person name="Heitman J."/>
            <person name="Sun S."/>
            <person name="Springer D."/>
            <person name="Dromer F."/>
            <person name="Young S.K."/>
            <person name="Zeng Q."/>
            <person name="Gargeya S."/>
            <person name="Fitzgerald M."/>
            <person name="Abouelleil A."/>
            <person name="Alvarado L."/>
            <person name="Berlin A.M."/>
            <person name="Chapman S.B."/>
            <person name="Dewar J."/>
            <person name="Goldberg J."/>
            <person name="Griggs A."/>
            <person name="Gujja S."/>
            <person name="Hansen M."/>
            <person name="Howarth C."/>
            <person name="Imamovic A."/>
            <person name="Larimer J."/>
            <person name="McCowan C."/>
            <person name="Murphy C."/>
            <person name="Pearson M."/>
            <person name="Priest M."/>
            <person name="Roberts A."/>
            <person name="Saif S."/>
            <person name="Shea T."/>
            <person name="Sykes S."/>
            <person name="Wortman J."/>
            <person name="Nusbaum C."/>
            <person name="Birren B."/>
        </authorList>
    </citation>
    <scope>NUCLEOTIDE SEQUENCE [LARGE SCALE GENOMIC DNA]</scope>
    <source>
        <strain evidence="1">CBS 10118</strain>
    </source>
</reference>
<reference evidence="1" key="3">
    <citation type="submission" date="2014-01" db="EMBL/GenBank/DDBJ databases">
        <title>Evolution of pathogenesis and genome organization in the Tremellales.</title>
        <authorList>
            <person name="Cuomo C."/>
            <person name="Litvintseva A."/>
            <person name="Heitman J."/>
            <person name="Chen Y."/>
            <person name="Sun S."/>
            <person name="Springer D."/>
            <person name="Dromer F."/>
            <person name="Young S."/>
            <person name="Zeng Q."/>
            <person name="Chapman S."/>
            <person name="Gujja S."/>
            <person name="Saif S."/>
            <person name="Birren B."/>
        </authorList>
    </citation>
    <scope>NUCLEOTIDE SEQUENCE</scope>
    <source>
        <strain evidence="1">CBS 10118</strain>
    </source>
</reference>
<dbReference type="GeneID" id="30212318"/>
<dbReference type="Proteomes" id="UP000092730">
    <property type="component" value="Chromosome 8"/>
</dbReference>
<accession>A0A1B9FU26</accession>
<sequence>MTSPKPLRFSYEILENIFSNVTDQPSQYNLALTSRLFNQIVSPLLYKTINLSSPYQTAVFQLNAPTWAFDAVHHLELSFTPQRETMTAEQLEKVFTTKGKRPLHFPNLISLHLTYQEQPYQSLLYHPGRKCISTVVRDIISQRILSNDQDESSVKHLKVIYIKDTHHLPARDGFEFASPYADDEEIYLFDLLLELRWKYKSIISVEASVYGLTEWDRGVVGNTTEWRERIMNV</sequence>
<dbReference type="KEGG" id="kbi:30212318"/>
<dbReference type="EMBL" id="CP144548">
    <property type="protein sequence ID" value="WVW86728.1"/>
    <property type="molecule type" value="Genomic_DNA"/>
</dbReference>
<evidence type="ECO:0000313" key="2">
    <source>
        <dbReference type="EMBL" id="WVW86728.1"/>
    </source>
</evidence>
<dbReference type="EMBL" id="KI894025">
    <property type="protein sequence ID" value="OCF22274.1"/>
    <property type="molecule type" value="Genomic_DNA"/>
</dbReference>
<proteinExistence type="predicted"/>
<reference evidence="2" key="4">
    <citation type="submission" date="2024-02" db="EMBL/GenBank/DDBJ databases">
        <title>Comparative genomics of Cryptococcus and Kwoniella reveals pathogenesis evolution and contrasting modes of karyotype evolution via chromosome fusion or intercentromeric recombination.</title>
        <authorList>
            <person name="Coelho M.A."/>
            <person name="David-Palma M."/>
            <person name="Shea T."/>
            <person name="Bowers K."/>
            <person name="McGinley-Smith S."/>
            <person name="Mohammad A.W."/>
            <person name="Gnirke A."/>
            <person name="Yurkov A.M."/>
            <person name="Nowrousian M."/>
            <person name="Sun S."/>
            <person name="Cuomo C.A."/>
            <person name="Heitman J."/>
        </authorList>
    </citation>
    <scope>NUCLEOTIDE SEQUENCE</scope>
    <source>
        <strain evidence="2">CBS 10118</strain>
    </source>
</reference>
<gene>
    <name evidence="1" type="ORF">I302_07919</name>
    <name evidence="2" type="ORF">I302_108782</name>
</gene>
<evidence type="ECO:0000313" key="1">
    <source>
        <dbReference type="EMBL" id="OCF22274.1"/>
    </source>
</evidence>
<dbReference type="AlphaFoldDB" id="A0A1B9FU26"/>
<dbReference type="OrthoDB" id="5297217at2759"/>
<organism evidence="1">
    <name type="scientific">Kwoniella bestiolae CBS 10118</name>
    <dbReference type="NCBI Taxonomy" id="1296100"/>
    <lineage>
        <taxon>Eukaryota</taxon>
        <taxon>Fungi</taxon>
        <taxon>Dikarya</taxon>
        <taxon>Basidiomycota</taxon>
        <taxon>Agaricomycotina</taxon>
        <taxon>Tremellomycetes</taxon>
        <taxon>Tremellales</taxon>
        <taxon>Cryptococcaceae</taxon>
        <taxon>Kwoniella</taxon>
    </lineage>
</organism>
<evidence type="ECO:0000313" key="3">
    <source>
        <dbReference type="Proteomes" id="UP000092730"/>
    </source>
</evidence>
<dbReference type="SUPFAM" id="SSF81383">
    <property type="entry name" value="F-box domain"/>
    <property type="match status" value="1"/>
</dbReference>
<dbReference type="RefSeq" id="XP_019043344.1">
    <property type="nucleotide sequence ID" value="XM_019194508.1"/>
</dbReference>
<name>A0A1B9FU26_9TREE</name>
<keyword evidence="3" id="KW-1185">Reference proteome</keyword>
<protein>
    <submittedName>
        <fullName evidence="1">Uncharacterized protein</fullName>
    </submittedName>
</protein>
<reference evidence="2" key="2">
    <citation type="submission" date="2013-07" db="EMBL/GenBank/DDBJ databases">
        <authorList>
            <consortium name="The Broad Institute Genome Sequencing Platform"/>
            <person name="Cuomo C."/>
            <person name="Litvintseva A."/>
            <person name="Chen Y."/>
            <person name="Heitman J."/>
            <person name="Sun S."/>
            <person name="Springer D."/>
            <person name="Dromer F."/>
            <person name="Young S.K."/>
            <person name="Zeng Q."/>
            <person name="Gargeya S."/>
            <person name="Fitzgerald M."/>
            <person name="Abouelleil A."/>
            <person name="Alvarado L."/>
            <person name="Berlin A.M."/>
            <person name="Chapman S.B."/>
            <person name="Dewar J."/>
            <person name="Goldberg J."/>
            <person name="Griggs A."/>
            <person name="Gujja S."/>
            <person name="Hansen M."/>
            <person name="Howarth C."/>
            <person name="Imamovic A."/>
            <person name="Larimer J."/>
            <person name="McCowan C."/>
            <person name="Murphy C."/>
            <person name="Pearson M."/>
            <person name="Priest M."/>
            <person name="Roberts A."/>
            <person name="Saif S."/>
            <person name="Shea T."/>
            <person name="Sykes S."/>
            <person name="Wortman J."/>
            <person name="Nusbaum C."/>
            <person name="Birren B."/>
        </authorList>
    </citation>
    <scope>NUCLEOTIDE SEQUENCE</scope>
    <source>
        <strain evidence="2">CBS 10118</strain>
    </source>
</reference>